<sequence>MDLKITKENIVDVFDWDKLVEKTYGRPYSFQQQGGCKSRGIFRIQVPDKAEDYKRESVPEIVNHNKMGVSFSAWLKRDPKTRLKQDVDKFLIRLWWERNFYPDIQMVANDLHERGLLEKGCYIIDIDW</sequence>
<dbReference type="AlphaFoldDB" id="A0A0F9SWB0"/>
<name>A0A0F9SWB0_9ZZZZ</name>
<comment type="caution">
    <text evidence="1">The sequence shown here is derived from an EMBL/GenBank/DDBJ whole genome shotgun (WGS) entry which is preliminary data.</text>
</comment>
<accession>A0A0F9SWB0</accession>
<dbReference type="EMBL" id="LAZR01000349">
    <property type="protein sequence ID" value="KKN73195.1"/>
    <property type="molecule type" value="Genomic_DNA"/>
</dbReference>
<gene>
    <name evidence="1" type="ORF">LCGC14_0403680</name>
</gene>
<proteinExistence type="predicted"/>
<protein>
    <submittedName>
        <fullName evidence="1">Uncharacterized protein</fullName>
    </submittedName>
</protein>
<organism evidence="1">
    <name type="scientific">marine sediment metagenome</name>
    <dbReference type="NCBI Taxonomy" id="412755"/>
    <lineage>
        <taxon>unclassified sequences</taxon>
        <taxon>metagenomes</taxon>
        <taxon>ecological metagenomes</taxon>
    </lineage>
</organism>
<reference evidence="1" key="1">
    <citation type="journal article" date="2015" name="Nature">
        <title>Complex archaea that bridge the gap between prokaryotes and eukaryotes.</title>
        <authorList>
            <person name="Spang A."/>
            <person name="Saw J.H."/>
            <person name="Jorgensen S.L."/>
            <person name="Zaremba-Niedzwiedzka K."/>
            <person name="Martijn J."/>
            <person name="Lind A.E."/>
            <person name="van Eijk R."/>
            <person name="Schleper C."/>
            <person name="Guy L."/>
            <person name="Ettema T.J."/>
        </authorList>
    </citation>
    <scope>NUCLEOTIDE SEQUENCE</scope>
</reference>
<evidence type="ECO:0000313" key="1">
    <source>
        <dbReference type="EMBL" id="KKN73195.1"/>
    </source>
</evidence>